<dbReference type="OrthoDB" id="3365698at2759"/>
<proteinExistence type="predicted"/>
<comment type="caution">
    <text evidence="1">The sequence shown here is derived from an EMBL/GenBank/DDBJ whole genome shotgun (WGS) entry which is preliminary data.</text>
</comment>
<sequence length="513" mass="58813">MPDNIPKDNTALRELITGELARMKSLEVELEFTKARLASYRCSLAVATHLPPEIIQIIFRFCISADRSDRDDRINTHDPRRAPLLLAHICSTWRRIALDTPGLWTHYVVSFGRETKNTFIANIPQITKFWATRWKGCTGKMAFYSAHDFPFDQIHVIYDAFQPYVSSISTLVLQQPYESFHQFEDLPARGFTNLESLKIVTTLTYEYWGPEYDVEGAGDEYYMWIDTLQVLANAPKLHSIDITLDPAYDIPTLRLPWHQLTLLDLHPSRQCFGNVSRNMWTVFKLCKRLKTCNVGFSRRDCIHNAAIVRFDDLQSVSITLSDIECGSIFDNMELPFVEELAIAVNVCNLALSLRPLIGMLRRSNCNLRTLCLDIPSTIEDLVDLFSTVPTVSRLRLHHEISSRWIYPIEDIIRRLIITEDKQPILPNLVVLELQDTRIGYEFFDEIHPLLRLMIGTRKKLNAQTGEAVNKLASSAVELTTVSIQNTDDHGNWSTWSSLLPGFLYLGANVYTLE</sequence>
<gene>
    <name evidence="1" type="ORF">BDN70DRAFT_886074</name>
</gene>
<evidence type="ECO:0008006" key="3">
    <source>
        <dbReference type="Google" id="ProtNLM"/>
    </source>
</evidence>
<evidence type="ECO:0000313" key="1">
    <source>
        <dbReference type="EMBL" id="KAF9473213.1"/>
    </source>
</evidence>
<dbReference type="Proteomes" id="UP000807469">
    <property type="component" value="Unassembled WGS sequence"/>
</dbReference>
<protein>
    <recommendedName>
        <fullName evidence="3">F-box domain-containing protein</fullName>
    </recommendedName>
</protein>
<keyword evidence="2" id="KW-1185">Reference proteome</keyword>
<organism evidence="1 2">
    <name type="scientific">Pholiota conissans</name>
    <dbReference type="NCBI Taxonomy" id="109636"/>
    <lineage>
        <taxon>Eukaryota</taxon>
        <taxon>Fungi</taxon>
        <taxon>Dikarya</taxon>
        <taxon>Basidiomycota</taxon>
        <taxon>Agaricomycotina</taxon>
        <taxon>Agaricomycetes</taxon>
        <taxon>Agaricomycetidae</taxon>
        <taxon>Agaricales</taxon>
        <taxon>Agaricineae</taxon>
        <taxon>Strophariaceae</taxon>
        <taxon>Pholiota</taxon>
    </lineage>
</organism>
<dbReference type="SUPFAM" id="SSF52047">
    <property type="entry name" value="RNI-like"/>
    <property type="match status" value="1"/>
</dbReference>
<dbReference type="EMBL" id="MU155461">
    <property type="protein sequence ID" value="KAF9473213.1"/>
    <property type="molecule type" value="Genomic_DNA"/>
</dbReference>
<dbReference type="AlphaFoldDB" id="A0A9P6CV44"/>
<accession>A0A9P6CV44</accession>
<reference evidence="1" key="1">
    <citation type="submission" date="2020-11" db="EMBL/GenBank/DDBJ databases">
        <authorList>
            <consortium name="DOE Joint Genome Institute"/>
            <person name="Ahrendt S."/>
            <person name="Riley R."/>
            <person name="Andreopoulos W."/>
            <person name="Labutti K."/>
            <person name="Pangilinan J."/>
            <person name="Ruiz-Duenas F.J."/>
            <person name="Barrasa J.M."/>
            <person name="Sanchez-Garcia M."/>
            <person name="Camarero S."/>
            <person name="Miyauchi S."/>
            <person name="Serrano A."/>
            <person name="Linde D."/>
            <person name="Babiker R."/>
            <person name="Drula E."/>
            <person name="Ayuso-Fernandez I."/>
            <person name="Pacheco R."/>
            <person name="Padilla G."/>
            <person name="Ferreira P."/>
            <person name="Barriuso J."/>
            <person name="Kellner H."/>
            <person name="Castanera R."/>
            <person name="Alfaro M."/>
            <person name="Ramirez L."/>
            <person name="Pisabarro A.G."/>
            <person name="Kuo A."/>
            <person name="Tritt A."/>
            <person name="Lipzen A."/>
            <person name="He G."/>
            <person name="Yan M."/>
            <person name="Ng V."/>
            <person name="Cullen D."/>
            <person name="Martin F."/>
            <person name="Rosso M.-N."/>
            <person name="Henrissat B."/>
            <person name="Hibbett D."/>
            <person name="Martinez A.T."/>
            <person name="Grigoriev I.V."/>
        </authorList>
    </citation>
    <scope>NUCLEOTIDE SEQUENCE</scope>
    <source>
        <strain evidence="1">CIRM-BRFM 674</strain>
    </source>
</reference>
<evidence type="ECO:0000313" key="2">
    <source>
        <dbReference type="Proteomes" id="UP000807469"/>
    </source>
</evidence>
<name>A0A9P6CV44_9AGAR</name>